<comment type="similarity">
    <text evidence="3">Belongs to the SmpB family.</text>
</comment>
<evidence type="ECO:0000256" key="3">
    <source>
        <dbReference type="HAMAP-Rule" id="MF_00023"/>
    </source>
</evidence>
<evidence type="ECO:0000256" key="2">
    <source>
        <dbReference type="ARBA" id="ARBA00022884"/>
    </source>
</evidence>
<evidence type="ECO:0000313" key="4">
    <source>
        <dbReference type="EMBL" id="PJE77256.1"/>
    </source>
</evidence>
<dbReference type="SUPFAM" id="SSF74982">
    <property type="entry name" value="Small protein B (SmpB)"/>
    <property type="match status" value="1"/>
</dbReference>
<evidence type="ECO:0000313" key="5">
    <source>
        <dbReference type="Proteomes" id="UP000231436"/>
    </source>
</evidence>
<dbReference type="NCBIfam" id="NF003843">
    <property type="entry name" value="PRK05422.1"/>
    <property type="match status" value="1"/>
</dbReference>
<sequence length="148" mass="16660">MATLAGNKKARFDYEILETFEGGLKFTGAEVKSVKAGQVQLKGAFLHIQDGELWLKGAYVAPYKPAGIPEGYDPYRNRKVLVHKRELSRLAGKCQSDGLTIVPISIYEKGGLVKLEFAVARGKKKYEKRDAIKKRDVEREMREKMKGN</sequence>
<comment type="caution">
    <text evidence="4">The sequence shown here is derived from an EMBL/GenBank/DDBJ whole genome shotgun (WGS) entry which is preliminary data.</text>
</comment>
<dbReference type="GO" id="GO:0003723">
    <property type="term" value="F:RNA binding"/>
    <property type="evidence" value="ECO:0007669"/>
    <property type="project" value="UniProtKB-UniRule"/>
</dbReference>
<dbReference type="Gene3D" id="2.40.280.10">
    <property type="match status" value="1"/>
</dbReference>
<dbReference type="GO" id="GO:0070930">
    <property type="term" value="P:trans-translation-dependent protein tagging"/>
    <property type="evidence" value="ECO:0007669"/>
    <property type="project" value="TreeGrafter"/>
</dbReference>
<dbReference type="AlphaFoldDB" id="A0A2M8LIM7"/>
<comment type="subcellular location">
    <subcellularLocation>
        <location evidence="3">Cytoplasm</location>
    </subcellularLocation>
    <text evidence="3">The tmRNA-SmpB complex associates with stalled 70S ribosomes.</text>
</comment>
<keyword evidence="1 3" id="KW-0963">Cytoplasm</keyword>
<comment type="function">
    <text evidence="3">Required for rescue of stalled ribosomes mediated by trans-translation. Binds to transfer-messenger RNA (tmRNA), required for stable association of tmRNA with ribosomes. tmRNA and SmpB together mimic tRNA shape, replacing the anticodon stem-loop with SmpB. tmRNA is encoded by the ssrA gene; the 2 termini fold to resemble tRNA(Ala) and it encodes a 'tag peptide', a short internal open reading frame. During trans-translation Ala-aminoacylated tmRNA acts like a tRNA, entering the A-site of stalled ribosomes, displacing the stalled mRNA. The ribosome then switches to translate the ORF on the tmRNA; the nascent peptide is terminated with the 'tag peptide' encoded by the tmRNA and targeted for degradation. The ribosome is freed to recommence translation, which seems to be the essential function of trans-translation.</text>
</comment>
<proteinExistence type="inferred from homology"/>
<dbReference type="NCBIfam" id="TIGR00086">
    <property type="entry name" value="smpB"/>
    <property type="match status" value="1"/>
</dbReference>
<dbReference type="GO" id="GO:0070929">
    <property type="term" value="P:trans-translation"/>
    <property type="evidence" value="ECO:0007669"/>
    <property type="project" value="UniProtKB-UniRule"/>
</dbReference>
<organism evidence="4 5">
    <name type="scientific">Candidatus Uhrbacteria bacterium CG10_big_fil_rev_8_21_14_0_10_48_16</name>
    <dbReference type="NCBI Taxonomy" id="1975038"/>
    <lineage>
        <taxon>Bacteria</taxon>
        <taxon>Candidatus Uhriibacteriota</taxon>
    </lineage>
</organism>
<dbReference type="PANTHER" id="PTHR30308:SF2">
    <property type="entry name" value="SSRA-BINDING PROTEIN"/>
    <property type="match status" value="1"/>
</dbReference>
<dbReference type="EMBL" id="PFEU01000002">
    <property type="protein sequence ID" value="PJE77256.1"/>
    <property type="molecule type" value="Genomic_DNA"/>
</dbReference>
<dbReference type="GO" id="GO:0005829">
    <property type="term" value="C:cytosol"/>
    <property type="evidence" value="ECO:0007669"/>
    <property type="project" value="TreeGrafter"/>
</dbReference>
<dbReference type="CDD" id="cd09294">
    <property type="entry name" value="SmpB"/>
    <property type="match status" value="1"/>
</dbReference>
<name>A0A2M8LIM7_9BACT</name>
<reference evidence="5" key="1">
    <citation type="submission" date="2017-09" db="EMBL/GenBank/DDBJ databases">
        <title>Depth-based differentiation of microbial function through sediment-hosted aquifers and enrichment of novel symbionts in the deep terrestrial subsurface.</title>
        <authorList>
            <person name="Probst A.J."/>
            <person name="Ladd B."/>
            <person name="Jarett J.K."/>
            <person name="Geller-Mcgrath D.E."/>
            <person name="Sieber C.M.K."/>
            <person name="Emerson J.B."/>
            <person name="Anantharaman K."/>
            <person name="Thomas B.C."/>
            <person name="Malmstrom R."/>
            <person name="Stieglmeier M."/>
            <person name="Klingl A."/>
            <person name="Woyke T."/>
            <person name="Ryan C.M."/>
            <person name="Banfield J.F."/>
        </authorList>
    </citation>
    <scope>NUCLEOTIDE SEQUENCE [LARGE SCALE GENOMIC DNA]</scope>
</reference>
<gene>
    <name evidence="3" type="primary">smpB</name>
    <name evidence="4" type="ORF">COV05_00180</name>
</gene>
<keyword evidence="2 3" id="KW-0694">RNA-binding</keyword>
<dbReference type="Proteomes" id="UP000231436">
    <property type="component" value="Unassembled WGS sequence"/>
</dbReference>
<dbReference type="Pfam" id="PF01668">
    <property type="entry name" value="SmpB"/>
    <property type="match status" value="1"/>
</dbReference>
<dbReference type="PANTHER" id="PTHR30308">
    <property type="entry name" value="TMRNA-BINDING COMPONENT OF TRANS-TRANSLATION TAGGING COMPLEX"/>
    <property type="match status" value="1"/>
</dbReference>
<dbReference type="InterPro" id="IPR000037">
    <property type="entry name" value="SsrA-bd_prot"/>
</dbReference>
<dbReference type="InterPro" id="IPR023620">
    <property type="entry name" value="SmpB"/>
</dbReference>
<protein>
    <recommendedName>
        <fullName evidence="3">SsrA-binding protein</fullName>
    </recommendedName>
    <alternativeName>
        <fullName evidence="3">Small protein B</fullName>
    </alternativeName>
</protein>
<dbReference type="HAMAP" id="MF_00023">
    <property type="entry name" value="SmpB"/>
    <property type="match status" value="1"/>
</dbReference>
<accession>A0A2M8LIM7</accession>
<evidence type="ECO:0000256" key="1">
    <source>
        <dbReference type="ARBA" id="ARBA00022490"/>
    </source>
</evidence>